<gene>
    <name evidence="1" type="ORF">G6045_29885</name>
</gene>
<reference evidence="1 2" key="1">
    <citation type="submission" date="2020-02" db="EMBL/GenBank/DDBJ databases">
        <title>Whole-genome analyses of novel actinobacteria.</title>
        <authorList>
            <person name="Sahin N."/>
            <person name="Tokatli A."/>
        </authorList>
    </citation>
    <scope>NUCLEOTIDE SEQUENCE [LARGE SCALE GENOMIC DNA]</scope>
    <source>
        <strain evidence="1 2">YC504</strain>
    </source>
</reference>
<dbReference type="RefSeq" id="WP_165335272.1">
    <property type="nucleotide sequence ID" value="NZ_JAAKZW010000174.1"/>
</dbReference>
<sequence>MPERIRAAADEAPEERLPQRMCAAMCEALPVDGATFSLLTHFPQRQLLCASDDVGIRLEELQFESGQGPCIMASATAHVVLWEDVREHRALWPLFGPLLREHLPQVGAVYAFPLLTGGQCVGAVDLFRYEPKPMDDFTVREALAGAAEIAKVLQVHAMNRLFTDDLPPWEPAEVIEAHWGTTHLATGVLAEQWGVGPEAALDRMRARAIAEGIPLPDLAAHVLAGGAVPDDVADAWPEQSPRRGDSP</sequence>
<dbReference type="AlphaFoldDB" id="A0A6G4XQX2"/>
<proteinExistence type="predicted"/>
<evidence type="ECO:0000313" key="2">
    <source>
        <dbReference type="Proteomes" id="UP000481109"/>
    </source>
</evidence>
<organism evidence="1 2">
    <name type="scientific">Streptomyces mesophilus</name>
    <dbReference type="NCBI Taxonomy" id="1775132"/>
    <lineage>
        <taxon>Bacteria</taxon>
        <taxon>Bacillati</taxon>
        <taxon>Actinomycetota</taxon>
        <taxon>Actinomycetes</taxon>
        <taxon>Kitasatosporales</taxon>
        <taxon>Streptomycetaceae</taxon>
        <taxon>Streptomyces</taxon>
    </lineage>
</organism>
<dbReference type="Proteomes" id="UP000481109">
    <property type="component" value="Unassembled WGS sequence"/>
</dbReference>
<dbReference type="Gene3D" id="3.30.450.40">
    <property type="match status" value="1"/>
</dbReference>
<protein>
    <submittedName>
        <fullName evidence="1">GAF and ANTAR domain-containing protein</fullName>
    </submittedName>
</protein>
<dbReference type="InterPro" id="IPR029016">
    <property type="entry name" value="GAF-like_dom_sf"/>
</dbReference>
<dbReference type="EMBL" id="JAAKZW010000174">
    <property type="protein sequence ID" value="NGO79838.1"/>
    <property type="molecule type" value="Genomic_DNA"/>
</dbReference>
<name>A0A6G4XQX2_9ACTN</name>
<accession>A0A6G4XQX2</accession>
<comment type="caution">
    <text evidence="1">The sequence shown here is derived from an EMBL/GenBank/DDBJ whole genome shotgun (WGS) entry which is preliminary data.</text>
</comment>
<dbReference type="SUPFAM" id="SSF55781">
    <property type="entry name" value="GAF domain-like"/>
    <property type="match status" value="1"/>
</dbReference>
<keyword evidence="2" id="KW-1185">Reference proteome</keyword>
<evidence type="ECO:0000313" key="1">
    <source>
        <dbReference type="EMBL" id="NGO79838.1"/>
    </source>
</evidence>